<reference evidence="5 6" key="1">
    <citation type="submission" date="2019-03" db="EMBL/GenBank/DDBJ databases">
        <title>Genomic Encyclopedia of Type Strains, Phase IV (KMG-IV): sequencing the most valuable type-strain genomes for metagenomic binning, comparative biology and taxonomic classification.</title>
        <authorList>
            <person name="Goeker M."/>
        </authorList>
    </citation>
    <scope>NUCLEOTIDE SEQUENCE [LARGE SCALE GENOMIC DNA]</scope>
    <source>
        <strain evidence="5 6">DSM 100048</strain>
    </source>
</reference>
<dbReference type="InterPro" id="IPR000792">
    <property type="entry name" value="Tscrpt_reg_LuxR_C"/>
</dbReference>
<dbReference type="PANTHER" id="PTHR44688:SF16">
    <property type="entry name" value="DNA-BINDING TRANSCRIPTIONAL ACTIVATOR DEVR_DOSR"/>
    <property type="match status" value="1"/>
</dbReference>
<dbReference type="InterPro" id="IPR016032">
    <property type="entry name" value="Sig_transdc_resp-reg_C-effctor"/>
</dbReference>
<organism evidence="5 6">
    <name type="scientific">Paracandidimonas soli</name>
    <dbReference type="NCBI Taxonomy" id="1917182"/>
    <lineage>
        <taxon>Bacteria</taxon>
        <taxon>Pseudomonadati</taxon>
        <taxon>Pseudomonadota</taxon>
        <taxon>Betaproteobacteria</taxon>
        <taxon>Burkholderiales</taxon>
        <taxon>Alcaligenaceae</taxon>
        <taxon>Paracandidimonas</taxon>
    </lineage>
</organism>
<dbReference type="SUPFAM" id="SSF46894">
    <property type="entry name" value="C-terminal effector domain of the bipartite response regulators"/>
    <property type="match status" value="1"/>
</dbReference>
<dbReference type="Pfam" id="PF00196">
    <property type="entry name" value="GerE"/>
    <property type="match status" value="1"/>
</dbReference>
<keyword evidence="3" id="KW-0804">Transcription</keyword>
<dbReference type="PROSITE" id="PS50043">
    <property type="entry name" value="HTH_LUXR_2"/>
    <property type="match status" value="1"/>
</dbReference>
<dbReference type="SMART" id="SM00421">
    <property type="entry name" value="HTH_LUXR"/>
    <property type="match status" value="1"/>
</dbReference>
<evidence type="ECO:0000256" key="1">
    <source>
        <dbReference type="ARBA" id="ARBA00023015"/>
    </source>
</evidence>
<accession>A0A4R3V4K1</accession>
<dbReference type="RefSeq" id="WP_132477151.1">
    <property type="nucleotide sequence ID" value="NZ_SMBX01000005.1"/>
</dbReference>
<keyword evidence="2" id="KW-0238">DNA-binding</keyword>
<name>A0A4R3V4K1_9BURK</name>
<evidence type="ECO:0000256" key="2">
    <source>
        <dbReference type="ARBA" id="ARBA00023125"/>
    </source>
</evidence>
<evidence type="ECO:0000313" key="5">
    <source>
        <dbReference type="EMBL" id="TCU98492.1"/>
    </source>
</evidence>
<dbReference type="InterPro" id="IPR036388">
    <property type="entry name" value="WH-like_DNA-bd_sf"/>
</dbReference>
<feature type="domain" description="HTH luxR-type" evidence="4">
    <location>
        <begin position="11"/>
        <end position="76"/>
    </location>
</feature>
<keyword evidence="6" id="KW-1185">Reference proteome</keyword>
<dbReference type="GO" id="GO:0003677">
    <property type="term" value="F:DNA binding"/>
    <property type="evidence" value="ECO:0007669"/>
    <property type="project" value="UniProtKB-KW"/>
</dbReference>
<keyword evidence="1" id="KW-0805">Transcription regulation</keyword>
<sequence length="98" mass="11129">MPETEETDIHCDARMAHLTRREQEVMAYLLRGAANKVIAAELGISQRTVESHRARLFRKMRVRNIVGLVSMMYAPGGLRHCVAEASADAYRKKRSRST</sequence>
<dbReference type="EMBL" id="SMBX01000005">
    <property type="protein sequence ID" value="TCU98492.1"/>
    <property type="molecule type" value="Genomic_DNA"/>
</dbReference>
<gene>
    <name evidence="5" type="ORF">EV686_105193</name>
</gene>
<dbReference type="AlphaFoldDB" id="A0A4R3V4K1"/>
<evidence type="ECO:0000313" key="6">
    <source>
        <dbReference type="Proteomes" id="UP000294692"/>
    </source>
</evidence>
<protein>
    <submittedName>
        <fullName evidence="5">Regulatory LuxR family protein</fullName>
    </submittedName>
</protein>
<dbReference type="CDD" id="cd06170">
    <property type="entry name" value="LuxR_C_like"/>
    <property type="match status" value="1"/>
</dbReference>
<evidence type="ECO:0000256" key="3">
    <source>
        <dbReference type="ARBA" id="ARBA00023163"/>
    </source>
</evidence>
<proteinExistence type="predicted"/>
<dbReference type="OrthoDB" id="9154877at2"/>
<evidence type="ECO:0000259" key="4">
    <source>
        <dbReference type="PROSITE" id="PS50043"/>
    </source>
</evidence>
<comment type="caution">
    <text evidence="5">The sequence shown here is derived from an EMBL/GenBank/DDBJ whole genome shotgun (WGS) entry which is preliminary data.</text>
</comment>
<dbReference type="Gene3D" id="1.10.10.10">
    <property type="entry name" value="Winged helix-like DNA-binding domain superfamily/Winged helix DNA-binding domain"/>
    <property type="match status" value="1"/>
</dbReference>
<dbReference type="PRINTS" id="PR00038">
    <property type="entry name" value="HTHLUXR"/>
</dbReference>
<dbReference type="PROSITE" id="PS00622">
    <property type="entry name" value="HTH_LUXR_1"/>
    <property type="match status" value="1"/>
</dbReference>
<dbReference type="Proteomes" id="UP000294692">
    <property type="component" value="Unassembled WGS sequence"/>
</dbReference>
<dbReference type="GO" id="GO:0006355">
    <property type="term" value="P:regulation of DNA-templated transcription"/>
    <property type="evidence" value="ECO:0007669"/>
    <property type="project" value="InterPro"/>
</dbReference>
<dbReference type="PANTHER" id="PTHR44688">
    <property type="entry name" value="DNA-BINDING TRANSCRIPTIONAL ACTIVATOR DEVR_DOSR"/>
    <property type="match status" value="1"/>
</dbReference>